<dbReference type="HOGENOM" id="CLU_1446845_0_0_11"/>
<protein>
    <submittedName>
        <fullName evidence="1">Uncharacterized protein</fullName>
    </submittedName>
</protein>
<accession>Q82NW2</accession>
<keyword evidence="2" id="KW-1185">Reference proteome</keyword>
<dbReference type="PANTHER" id="PTHR40057:SF1">
    <property type="entry name" value="SLR1162 PROTEIN"/>
    <property type="match status" value="1"/>
</dbReference>
<sequence length="187" mass="19910">MNRRRPCLVSEGVTRNSVTVAGAYHVVPGRESGFHSWGWALLWASAGQSGFLGGGVLVGGGAEWHVVYRFGCGGSARDWDASVTGIQWSARADELAREAGDRIVHGSTAWFDSGTVTPAAPRPPPKWKLRFVDVSTVFPPVLLFNLAVLPCLGSLNSLIRTPSLQAFLAGPNGGLRKAENEQREVGG</sequence>
<gene>
    <name evidence="1" type="ORF">SAVERM_1179</name>
</gene>
<reference evidence="1 2" key="3">
    <citation type="journal article" date="2014" name="J. Ind. Microbiol. Biotechnol.">
        <title>Genome mining of the Streptomyces avermitilis genome and development of genome-minimized hosts for heterologous expression of biosynthetic gene clusters.</title>
        <authorList>
            <person name="Ikeda H."/>
            <person name="Shin-ya K."/>
            <person name="Omura S."/>
        </authorList>
    </citation>
    <scope>NUCLEOTIDE SEQUENCE [LARGE SCALE GENOMIC DNA]</scope>
    <source>
        <strain evidence="2">ATCC 31267 / DSM 46492 / JCM 5070 / NBRC 14893 / NCIMB 12804 / NRRL 8165 / MA-4680</strain>
    </source>
</reference>
<reference evidence="1 2" key="1">
    <citation type="journal article" date="2001" name="Proc. Natl. Acad. Sci. U.S.A.">
        <title>Genome sequence of an industrial microorganism Streptomyces avermitilis: deducing the ability of producing secondary metabolites.</title>
        <authorList>
            <person name="Omura S."/>
            <person name="Ikeda H."/>
            <person name="Ishikawa J."/>
            <person name="Hanamoto A."/>
            <person name="Takahashi C."/>
            <person name="Shinose M."/>
            <person name="Takahashi Y."/>
            <person name="Horikawa H."/>
            <person name="Nakazawa H."/>
            <person name="Osonoe T."/>
            <person name="Kikuchi H."/>
            <person name="Shiba T."/>
            <person name="Sakaki Y."/>
            <person name="Hattori M."/>
        </authorList>
    </citation>
    <scope>NUCLEOTIDE SEQUENCE [LARGE SCALE GENOMIC DNA]</scope>
    <source>
        <strain evidence="2">ATCC 31267 / DSM 46492 / JCM 5070 / NBRC 14893 / NCIMB 12804 / NRRL 8165 / MA-4680</strain>
    </source>
</reference>
<dbReference type="InterPro" id="IPR038762">
    <property type="entry name" value="ABM_predict"/>
</dbReference>
<dbReference type="eggNOG" id="COG3224">
    <property type="taxonomic scope" value="Bacteria"/>
</dbReference>
<evidence type="ECO:0000313" key="1">
    <source>
        <dbReference type="EMBL" id="BAC68889.1"/>
    </source>
</evidence>
<proteinExistence type="predicted"/>
<dbReference type="KEGG" id="sma:SAVERM_1179"/>
<dbReference type="AlphaFoldDB" id="Q82NW2"/>
<reference evidence="1 2" key="2">
    <citation type="journal article" date="2003" name="Nat. Biotechnol.">
        <title>Complete genome sequence and comparative analysis of the industrial microorganism Streptomyces avermitilis.</title>
        <authorList>
            <person name="Ikeda H."/>
            <person name="Ishikawa J."/>
            <person name="Hanamoto A."/>
            <person name="Shinose M."/>
            <person name="Kikuchi H."/>
            <person name="Shiba T."/>
            <person name="Sakaki Y."/>
            <person name="Hattori M."/>
            <person name="Omura S."/>
        </authorList>
    </citation>
    <scope>NUCLEOTIDE SEQUENCE [LARGE SCALE GENOMIC DNA]</scope>
    <source>
        <strain evidence="2">ATCC 31267 / DSM 46492 / JCM 5070 / NBRC 14893 / NCIMB 12804 / NRRL 8165 / MA-4680</strain>
    </source>
</reference>
<dbReference type="Proteomes" id="UP000000428">
    <property type="component" value="Chromosome"/>
</dbReference>
<name>Q82NW2_STRAW</name>
<organism evidence="1 2">
    <name type="scientific">Streptomyces avermitilis (strain ATCC 31267 / DSM 46492 / JCM 5070 / NBRC 14893 / NCIMB 12804 / NRRL 8165 / MA-4680)</name>
    <dbReference type="NCBI Taxonomy" id="227882"/>
    <lineage>
        <taxon>Bacteria</taxon>
        <taxon>Bacillati</taxon>
        <taxon>Actinomycetota</taxon>
        <taxon>Actinomycetes</taxon>
        <taxon>Kitasatosporales</taxon>
        <taxon>Streptomycetaceae</taxon>
        <taxon>Streptomyces</taxon>
    </lineage>
</organism>
<dbReference type="PANTHER" id="PTHR40057">
    <property type="entry name" value="SLR1162 PROTEIN"/>
    <property type="match status" value="1"/>
</dbReference>
<evidence type="ECO:0000313" key="2">
    <source>
        <dbReference type="Proteomes" id="UP000000428"/>
    </source>
</evidence>
<dbReference type="EMBL" id="BA000030">
    <property type="protein sequence ID" value="BAC68889.1"/>
    <property type="molecule type" value="Genomic_DNA"/>
</dbReference>